<keyword evidence="12" id="KW-1185">Reference proteome</keyword>
<gene>
    <name evidence="11" type="ORF">FG383_16430</name>
</gene>
<keyword evidence="6" id="KW-0479">Metal-binding</keyword>
<evidence type="ECO:0000256" key="10">
    <source>
        <dbReference type="PIRNR" id="PIRNR010130"/>
    </source>
</evidence>
<dbReference type="PANTHER" id="PTHR39453">
    <property type="entry name" value="PHOSPHATE PROPANOYLTRANSFERASE"/>
    <property type="match status" value="1"/>
</dbReference>
<dbReference type="Pfam" id="PF06130">
    <property type="entry name" value="PTAC"/>
    <property type="match status" value="1"/>
</dbReference>
<comment type="function">
    <text evidence="10">Involved in 1,2-propanediol (1,2-PD) degradation by catalyzing the conversion of propanoyl-CoA to propanoyl-phosphate.</text>
</comment>
<proteinExistence type="inferred from homology"/>
<sequence>MDELLETKIMQELLKELSITEQPLIPIGVSARHCHLSEEDFHMLFGNDANLTVYKNLLQPGQYAANETILIAGPRGSIEKVRILGPFRKSTQVEVSYTDALKLGVKPPIRQSGDIHKSAPITLVGPKGGIYKEMGLIIAQSHIHMSPDDAQKLKVVNGETVTVEVSTSLRRIRFMDTIIRISPDYVLEMHIDTDEANAGNITENNYGRIIKEGARSHERAPD</sequence>
<keyword evidence="7" id="KW-0862">Zinc</keyword>
<evidence type="ECO:0000256" key="1">
    <source>
        <dbReference type="ARBA" id="ARBA00001947"/>
    </source>
</evidence>
<accession>A0A544SUB6</accession>
<organism evidence="11 12">
    <name type="scientific">Psychrobacillus soli</name>
    <dbReference type="NCBI Taxonomy" id="1543965"/>
    <lineage>
        <taxon>Bacteria</taxon>
        <taxon>Bacillati</taxon>
        <taxon>Bacillota</taxon>
        <taxon>Bacilli</taxon>
        <taxon>Bacillales</taxon>
        <taxon>Bacillaceae</taxon>
        <taxon>Psychrobacillus</taxon>
    </lineage>
</organism>
<evidence type="ECO:0000256" key="8">
    <source>
        <dbReference type="ARBA" id="ARBA00023315"/>
    </source>
</evidence>
<name>A0A544SUB6_9BACI</name>
<dbReference type="GO" id="GO:0016747">
    <property type="term" value="F:acyltransferase activity, transferring groups other than amino-acyl groups"/>
    <property type="evidence" value="ECO:0007669"/>
    <property type="project" value="InterPro"/>
</dbReference>
<evidence type="ECO:0000256" key="6">
    <source>
        <dbReference type="ARBA" id="ARBA00022723"/>
    </source>
</evidence>
<evidence type="ECO:0000256" key="9">
    <source>
        <dbReference type="ARBA" id="ARBA00047589"/>
    </source>
</evidence>
<evidence type="ECO:0000256" key="2">
    <source>
        <dbReference type="ARBA" id="ARBA00007342"/>
    </source>
</evidence>
<comment type="similarity">
    <text evidence="2 10">Belongs to the PduL family.</text>
</comment>
<dbReference type="RefSeq" id="WP_142608482.1">
    <property type="nucleotide sequence ID" value="NZ_VDGG01000043.1"/>
</dbReference>
<dbReference type="PIRSF" id="PIRSF010130">
    <property type="entry name" value="PduL"/>
    <property type="match status" value="1"/>
</dbReference>
<keyword evidence="5 10" id="KW-0808">Transferase</keyword>
<evidence type="ECO:0000256" key="3">
    <source>
        <dbReference type="ARBA" id="ARBA00012206"/>
    </source>
</evidence>
<dbReference type="NCBIfam" id="NF011652">
    <property type="entry name" value="PRK15070.1"/>
    <property type="match status" value="1"/>
</dbReference>
<comment type="caution">
    <text evidence="11">The sequence shown here is derived from an EMBL/GenBank/DDBJ whole genome shotgun (WGS) entry which is preliminary data.</text>
</comment>
<dbReference type="EC" id="2.3.1.222" evidence="3 10"/>
<comment type="pathway">
    <text evidence="10">Polyol metabolism; 1,2-propanediol degradation.</text>
</comment>
<dbReference type="GO" id="GO:0046872">
    <property type="term" value="F:metal ion binding"/>
    <property type="evidence" value="ECO:0007669"/>
    <property type="project" value="UniProtKB-KW"/>
</dbReference>
<reference evidence="11 12" key="1">
    <citation type="submission" date="2019-05" db="EMBL/GenBank/DDBJ databases">
        <title>Psychrobacillus vulpis sp. nov., a new species isolated from feces of a red fox that inhabits in The Tablas de Daimiel Natural Park, Albacete, Spain.</title>
        <authorList>
            <person name="Rodriguez M."/>
            <person name="Reina J.C."/>
            <person name="Bejar V."/>
            <person name="Llamas I."/>
        </authorList>
    </citation>
    <scope>NUCLEOTIDE SEQUENCE [LARGE SCALE GENOMIC DNA]</scope>
    <source>
        <strain evidence="11 12">NHI-2</strain>
    </source>
</reference>
<comment type="cofactor">
    <cofactor evidence="1">
        <name>Zn(2+)</name>
        <dbReference type="ChEBI" id="CHEBI:29105"/>
    </cofactor>
</comment>
<dbReference type="OrthoDB" id="9784365at2"/>
<dbReference type="PANTHER" id="PTHR39453:SF1">
    <property type="entry name" value="PHOSPHATE PROPANOYLTRANSFERASE"/>
    <property type="match status" value="1"/>
</dbReference>
<dbReference type="UniPathway" id="UPA00621"/>
<dbReference type="EMBL" id="VDGG01000043">
    <property type="protein sequence ID" value="TQR08738.1"/>
    <property type="molecule type" value="Genomic_DNA"/>
</dbReference>
<dbReference type="AlphaFoldDB" id="A0A544SUB6"/>
<evidence type="ECO:0000256" key="4">
    <source>
        <dbReference type="ARBA" id="ARBA00020837"/>
    </source>
</evidence>
<dbReference type="GO" id="GO:0051144">
    <property type="term" value="P:1,2-propanediol catabolic process"/>
    <property type="evidence" value="ECO:0007669"/>
    <property type="project" value="UniProtKB-UniPathway"/>
</dbReference>
<dbReference type="InterPro" id="IPR008300">
    <property type="entry name" value="PTAC"/>
</dbReference>
<protein>
    <recommendedName>
        <fullName evidence="4 10">Phosphate propanoyltransferase</fullName>
        <ecNumber evidence="3 10">2.3.1.222</ecNumber>
    </recommendedName>
</protein>
<dbReference type="Proteomes" id="UP000318937">
    <property type="component" value="Unassembled WGS sequence"/>
</dbReference>
<evidence type="ECO:0000256" key="7">
    <source>
        <dbReference type="ARBA" id="ARBA00022833"/>
    </source>
</evidence>
<evidence type="ECO:0000256" key="5">
    <source>
        <dbReference type="ARBA" id="ARBA00022679"/>
    </source>
</evidence>
<keyword evidence="8 10" id="KW-0012">Acyltransferase</keyword>
<comment type="catalytic activity">
    <reaction evidence="9 10">
        <text>propanoyl-CoA + phosphate = propanoyl phosphate + CoA</text>
        <dbReference type="Rhea" id="RHEA:28046"/>
        <dbReference type="ChEBI" id="CHEBI:43474"/>
        <dbReference type="ChEBI" id="CHEBI:57287"/>
        <dbReference type="ChEBI" id="CHEBI:57392"/>
        <dbReference type="ChEBI" id="CHEBI:58933"/>
        <dbReference type="EC" id="2.3.1.222"/>
    </reaction>
</comment>
<evidence type="ECO:0000313" key="11">
    <source>
        <dbReference type="EMBL" id="TQR08738.1"/>
    </source>
</evidence>
<evidence type="ECO:0000313" key="12">
    <source>
        <dbReference type="Proteomes" id="UP000318937"/>
    </source>
</evidence>